<dbReference type="PANTHER" id="PTHR11474:SF134">
    <property type="entry name" value="TYROSINASE-LIKE"/>
    <property type="match status" value="1"/>
</dbReference>
<dbReference type="InterPro" id="IPR050316">
    <property type="entry name" value="Tyrosinase/Hemocyanin"/>
</dbReference>
<comment type="similarity">
    <text evidence="2">Belongs to the tyrosinase family.</text>
</comment>
<dbReference type="InterPro" id="IPR002227">
    <property type="entry name" value="Tyrosinase_Cu-bd"/>
</dbReference>
<accession>A0A8C5MV72</accession>
<dbReference type="GO" id="GO:0033162">
    <property type="term" value="C:melanosome membrane"/>
    <property type="evidence" value="ECO:0007669"/>
    <property type="project" value="UniProtKB-SubCell"/>
</dbReference>
<dbReference type="PANTHER" id="PTHR11474">
    <property type="entry name" value="TYROSINASE FAMILY MEMBER"/>
    <property type="match status" value="1"/>
</dbReference>
<dbReference type="OrthoDB" id="6132182at2759"/>
<dbReference type="GO" id="GO:0042438">
    <property type="term" value="P:melanin biosynthetic process"/>
    <property type="evidence" value="ECO:0007669"/>
    <property type="project" value="UniProtKB-KW"/>
</dbReference>
<dbReference type="PRINTS" id="PR00092">
    <property type="entry name" value="TYROSINASE"/>
</dbReference>
<evidence type="ECO:0000256" key="3">
    <source>
        <dbReference type="ARBA" id="ARBA00022723"/>
    </source>
</evidence>
<dbReference type="Pfam" id="PF00264">
    <property type="entry name" value="Tyrosinase"/>
    <property type="match status" value="1"/>
</dbReference>
<keyword evidence="8" id="KW-1185">Reference proteome</keyword>
<keyword evidence="4" id="KW-0470">Melanin biosynthesis</keyword>
<dbReference type="Gene3D" id="1.10.1280.10">
    <property type="entry name" value="Di-copper center containing domain from catechol oxidase"/>
    <property type="match status" value="1"/>
</dbReference>
<dbReference type="SUPFAM" id="SSF48056">
    <property type="entry name" value="Di-copper centre-containing domain"/>
    <property type="match status" value="1"/>
</dbReference>
<feature type="domain" description="Tyrosinase copper-binding" evidence="6">
    <location>
        <begin position="442"/>
        <end position="453"/>
    </location>
</feature>
<sequence length="459" mass="53428">MHVFVFKQAAVCKILRLFPCRSPVLPPCPRPKRLVLRTEITTISAACTPQKELQRAYWQHREVQVNISSWSFWKVMLTSLLFLLCLGAVNAVFPTACTTPEALSAKICCPEFNGSECGIVDGRGECRIVTQDREMGKEEMVIDDRMKWMSFYYDKICICKGNYSGPDCGNCAHHLVEPDCIYQKTVMRRDLKEYSLQQRVAFFATLDYCKKVICPYYKIIVTGDRHHKDTLSFWEVSYLDLFNFQHYYSTKPILSDGSFTYATNFAHYSSSFLTWHRAMLIFLEHLIRLCISDQYFALPYGDWRNDPGCSYCNDDFLGASDRHGRLSKYSVFSTWTCVCSEYDYINRYCMMPRSECERQKIFRKPGQHPSARKPNARDVENALQFETYDRAPFTTSTTYCFRPVLEGFISSANGWTRGTYCHNLWHVYLQGTMSRVPIAACDPLFILHHAFMDKYRYPD</sequence>
<dbReference type="GeneTree" id="ENSGT00940000155336"/>
<dbReference type="AlphaFoldDB" id="A0A8C5MV72"/>
<evidence type="ECO:0000313" key="7">
    <source>
        <dbReference type="Ensembl" id="ENSLLEP00000019577.1"/>
    </source>
</evidence>
<evidence type="ECO:0000256" key="4">
    <source>
        <dbReference type="ARBA" id="ARBA00023101"/>
    </source>
</evidence>
<evidence type="ECO:0000256" key="1">
    <source>
        <dbReference type="ARBA" id="ARBA00004573"/>
    </source>
</evidence>
<comment type="subcellular location">
    <subcellularLocation>
        <location evidence="1">Melanosome membrane</location>
        <topology evidence="1">Single-pass type I membrane protein</topology>
    </subcellularLocation>
</comment>
<evidence type="ECO:0000313" key="8">
    <source>
        <dbReference type="Proteomes" id="UP000694569"/>
    </source>
</evidence>
<dbReference type="PROSITE" id="PS00498">
    <property type="entry name" value="TYROSINASE_2"/>
    <property type="match status" value="1"/>
</dbReference>
<dbReference type="Ensembl" id="ENSLLET00000020349.1">
    <property type="protein sequence ID" value="ENSLLEP00000019577.1"/>
    <property type="gene ID" value="ENSLLEG00000012423.1"/>
</dbReference>
<dbReference type="PROSITE" id="PS00497">
    <property type="entry name" value="TYROSINASE_1"/>
    <property type="match status" value="1"/>
</dbReference>
<dbReference type="GO" id="GO:0043473">
    <property type="term" value="P:pigmentation"/>
    <property type="evidence" value="ECO:0007669"/>
    <property type="project" value="TreeGrafter"/>
</dbReference>
<feature type="domain" description="Tyrosinase copper-binding" evidence="5">
    <location>
        <begin position="267"/>
        <end position="284"/>
    </location>
</feature>
<dbReference type="InterPro" id="IPR008922">
    <property type="entry name" value="Di-copper_centre_dom_sf"/>
</dbReference>
<evidence type="ECO:0000259" key="5">
    <source>
        <dbReference type="PROSITE" id="PS00497"/>
    </source>
</evidence>
<dbReference type="GO" id="GO:0046872">
    <property type="term" value="F:metal ion binding"/>
    <property type="evidence" value="ECO:0007669"/>
    <property type="project" value="UniProtKB-KW"/>
</dbReference>
<keyword evidence="3" id="KW-0479">Metal-binding</keyword>
<reference evidence="7" key="2">
    <citation type="submission" date="2025-09" db="UniProtKB">
        <authorList>
            <consortium name="Ensembl"/>
        </authorList>
    </citation>
    <scope>IDENTIFICATION</scope>
</reference>
<organism evidence="7 8">
    <name type="scientific">Leptobrachium leishanense</name>
    <name type="common">Leishan spiny toad</name>
    <dbReference type="NCBI Taxonomy" id="445787"/>
    <lineage>
        <taxon>Eukaryota</taxon>
        <taxon>Metazoa</taxon>
        <taxon>Chordata</taxon>
        <taxon>Craniata</taxon>
        <taxon>Vertebrata</taxon>
        <taxon>Euteleostomi</taxon>
        <taxon>Amphibia</taxon>
        <taxon>Batrachia</taxon>
        <taxon>Anura</taxon>
        <taxon>Pelobatoidea</taxon>
        <taxon>Megophryidae</taxon>
        <taxon>Leptobrachium</taxon>
    </lineage>
</organism>
<name>A0A8C5MV72_9ANUR</name>
<dbReference type="Proteomes" id="UP000694569">
    <property type="component" value="Unplaced"/>
</dbReference>
<protein>
    <recommendedName>
        <fullName evidence="5 6">Tyrosinase copper-binding domain-containing protein</fullName>
    </recommendedName>
</protein>
<reference evidence="7" key="1">
    <citation type="submission" date="2025-08" db="UniProtKB">
        <authorList>
            <consortium name="Ensembl"/>
        </authorList>
    </citation>
    <scope>IDENTIFICATION</scope>
</reference>
<dbReference type="GO" id="GO:0004503">
    <property type="term" value="F:tyrosinase activity"/>
    <property type="evidence" value="ECO:0007669"/>
    <property type="project" value="TreeGrafter"/>
</dbReference>
<evidence type="ECO:0000256" key="2">
    <source>
        <dbReference type="ARBA" id="ARBA00009928"/>
    </source>
</evidence>
<proteinExistence type="inferred from homology"/>
<evidence type="ECO:0000259" key="6">
    <source>
        <dbReference type="PROSITE" id="PS00498"/>
    </source>
</evidence>